<dbReference type="Proteomes" id="UP000320333">
    <property type="component" value="Unassembled WGS sequence"/>
</dbReference>
<sequence>MLLVALLTCASLAVNARPDFSLWTPPSDYSHSGAKHLIGSPAWTAWFKNSNPDLIRPAQPQITKCTGPTTNVWGASFDDGPWDGTPILLDYFDQKKMQATFWVVGESVVKHPDQLLRAYRSGHQIGIHTWSHPRLKELSDDDIIAELVYSARAVYAVIGVYPKYFRPPYGNADDRVRNVAALVGMTSVTWSKDSQDWHYVRSPSIISAVTSNFQSWLSSGSTLDISLHHDLEESEARAGIAAMDMLIDAGRVIKPLSECVGDNTPYDNPILSRFFEASGLFLDHWGTNNNEHTMAPPATTGTAVTATGAFNASDVQAAQTIPVAANAVVNPTSKTSSTAALDSAERRSAELQENILPHPDECLFGGIAEENILPYPDECLFGGIADE</sequence>
<dbReference type="GO" id="GO:0004099">
    <property type="term" value="F:chitin deacetylase activity"/>
    <property type="evidence" value="ECO:0007669"/>
    <property type="project" value="TreeGrafter"/>
</dbReference>
<dbReference type="GO" id="GO:0009272">
    <property type="term" value="P:fungal-type cell wall biogenesis"/>
    <property type="evidence" value="ECO:0007669"/>
    <property type="project" value="UniProtKB-ARBA"/>
</dbReference>
<comment type="caution">
    <text evidence="5">The sequence shown here is derived from an EMBL/GenBank/DDBJ whole genome shotgun (WGS) entry which is preliminary data.</text>
</comment>
<dbReference type="Pfam" id="PF01522">
    <property type="entry name" value="Polysacc_deac_1"/>
    <property type="match status" value="1"/>
</dbReference>
<dbReference type="InterPro" id="IPR050248">
    <property type="entry name" value="Polysacc_deacetylase_ArnD"/>
</dbReference>
<reference evidence="5 6" key="1">
    <citation type="journal article" date="2019" name="Sci. Rep.">
        <title>Comparative genomics of chytrid fungi reveal insights into the obligate biotrophic and pathogenic lifestyle of Synchytrium endobioticum.</title>
        <authorList>
            <person name="van de Vossenberg B.T.L.H."/>
            <person name="Warris S."/>
            <person name="Nguyen H.D.T."/>
            <person name="van Gent-Pelzer M.P.E."/>
            <person name="Joly D.L."/>
            <person name="van de Geest H.C."/>
            <person name="Bonants P.J.M."/>
            <person name="Smith D.S."/>
            <person name="Levesque C.A."/>
            <person name="van der Lee T.A.J."/>
        </authorList>
    </citation>
    <scope>NUCLEOTIDE SEQUENCE [LARGE SCALE GENOMIC DNA]</scope>
    <source>
        <strain evidence="5 6">CBS 675.73</strain>
    </source>
</reference>
<evidence type="ECO:0000313" key="6">
    <source>
        <dbReference type="Proteomes" id="UP000320333"/>
    </source>
</evidence>
<organism evidence="5 6">
    <name type="scientific">Chytriomyces confervae</name>
    <dbReference type="NCBI Taxonomy" id="246404"/>
    <lineage>
        <taxon>Eukaryota</taxon>
        <taxon>Fungi</taxon>
        <taxon>Fungi incertae sedis</taxon>
        <taxon>Chytridiomycota</taxon>
        <taxon>Chytridiomycota incertae sedis</taxon>
        <taxon>Chytridiomycetes</taxon>
        <taxon>Chytridiales</taxon>
        <taxon>Chytriomycetaceae</taxon>
        <taxon>Chytriomyces</taxon>
    </lineage>
</organism>
<dbReference type="AlphaFoldDB" id="A0A507FK49"/>
<dbReference type="SUPFAM" id="SSF88713">
    <property type="entry name" value="Glycoside hydrolase/deacetylase"/>
    <property type="match status" value="1"/>
</dbReference>
<dbReference type="InterPro" id="IPR002509">
    <property type="entry name" value="NODB_dom"/>
</dbReference>
<evidence type="ECO:0000256" key="2">
    <source>
        <dbReference type="ARBA" id="ARBA00022801"/>
    </source>
</evidence>
<evidence type="ECO:0000313" key="5">
    <source>
        <dbReference type="EMBL" id="TPX76801.1"/>
    </source>
</evidence>
<dbReference type="PANTHER" id="PTHR10587">
    <property type="entry name" value="GLYCOSYL TRANSFERASE-RELATED"/>
    <property type="match status" value="1"/>
</dbReference>
<dbReference type="PROSITE" id="PS51677">
    <property type="entry name" value="NODB"/>
    <property type="match status" value="1"/>
</dbReference>
<dbReference type="PANTHER" id="PTHR10587:SF133">
    <property type="entry name" value="CHITIN DEACETYLASE 1-RELATED"/>
    <property type="match status" value="1"/>
</dbReference>
<dbReference type="InterPro" id="IPR011330">
    <property type="entry name" value="Glyco_hydro/deAcase_b/a-brl"/>
</dbReference>
<dbReference type="GO" id="GO:0005975">
    <property type="term" value="P:carbohydrate metabolic process"/>
    <property type="evidence" value="ECO:0007669"/>
    <property type="project" value="InterPro"/>
</dbReference>
<evidence type="ECO:0000256" key="1">
    <source>
        <dbReference type="ARBA" id="ARBA00022723"/>
    </source>
</evidence>
<keyword evidence="1" id="KW-0479">Metal-binding</keyword>
<dbReference type="STRING" id="246404.A0A507FK49"/>
<dbReference type="EMBL" id="QEAP01000036">
    <property type="protein sequence ID" value="TPX76801.1"/>
    <property type="molecule type" value="Genomic_DNA"/>
</dbReference>
<gene>
    <name evidence="5" type="ORF">CcCBS67573_g01919</name>
</gene>
<feature type="signal peptide" evidence="3">
    <location>
        <begin position="1"/>
        <end position="16"/>
    </location>
</feature>
<dbReference type="GO" id="GO:0046872">
    <property type="term" value="F:metal ion binding"/>
    <property type="evidence" value="ECO:0007669"/>
    <property type="project" value="UniProtKB-KW"/>
</dbReference>
<feature type="chain" id="PRO_5021439364" description="NodB homology domain-containing protein" evidence="3">
    <location>
        <begin position="17"/>
        <end position="387"/>
    </location>
</feature>
<feature type="domain" description="NodB homology" evidence="4">
    <location>
        <begin position="71"/>
        <end position="259"/>
    </location>
</feature>
<protein>
    <recommendedName>
        <fullName evidence="4">NodB homology domain-containing protein</fullName>
    </recommendedName>
</protein>
<accession>A0A507FK49</accession>
<dbReference type="OrthoDB" id="2158458at2759"/>
<keyword evidence="2" id="KW-0378">Hydrolase</keyword>
<dbReference type="Gene3D" id="3.20.20.370">
    <property type="entry name" value="Glycoside hydrolase/deacetylase"/>
    <property type="match status" value="1"/>
</dbReference>
<keyword evidence="6" id="KW-1185">Reference proteome</keyword>
<name>A0A507FK49_9FUNG</name>
<dbReference type="GO" id="GO:0016020">
    <property type="term" value="C:membrane"/>
    <property type="evidence" value="ECO:0007669"/>
    <property type="project" value="TreeGrafter"/>
</dbReference>
<proteinExistence type="predicted"/>
<keyword evidence="3" id="KW-0732">Signal</keyword>
<evidence type="ECO:0000256" key="3">
    <source>
        <dbReference type="SAM" id="SignalP"/>
    </source>
</evidence>
<evidence type="ECO:0000259" key="4">
    <source>
        <dbReference type="PROSITE" id="PS51677"/>
    </source>
</evidence>